<dbReference type="InterPro" id="IPR002125">
    <property type="entry name" value="CMP_dCMP_dom"/>
</dbReference>
<dbReference type="GO" id="GO:0008270">
    <property type="term" value="F:zinc ion binding"/>
    <property type="evidence" value="ECO:0007669"/>
    <property type="project" value="InterPro"/>
</dbReference>
<sequence>MLHYGEMAGQGPACEGCCGQPPAISYPMERLDPETFSYEFQNLDFAYGRKDTYLCFQVKREQHSSPEPSDCGVLKNQASHAEICFLTWFHAEKLSPHEHYDVTWFLSWSPCAICAKKVAIFLRNHENVRLSIFVSRIYMFQKPEVQQALRDLNCLGVKLDAMCFDEFKYCWENFVHNQGKPFMCWENVHRNSQSMSRELNEILRNTMSPLSEQTFNYQFGNQRRVKEPQGRRKTYLCYKLKLLNETLDKGYFMEKKKNHAEICFINKISKLDLDPNQSYEITCYTTWSPCPDCAGKLAALVEGCPQLRLRIFASRLHFHWRWQYQEGLRCLQKINIPVLVMKEPEFAYCWDNFADNQGRRFRPWDKLTQYSNCAERRLEKILQINTMAVFSEQSSEQSQVLNALANAIKHLSLDAHRPRD</sequence>
<evidence type="ECO:0000256" key="5">
    <source>
        <dbReference type="ARBA" id="ARBA00022833"/>
    </source>
</evidence>
<dbReference type="GO" id="GO:0004126">
    <property type="term" value="F:cytidine deaminase activity"/>
    <property type="evidence" value="ECO:0007669"/>
    <property type="project" value="TreeGrafter"/>
</dbReference>
<comment type="caution">
    <text evidence="7">The sequence shown here is derived from an EMBL/GenBank/DDBJ whole genome shotgun (WGS) entry which is preliminary data.</text>
</comment>
<dbReference type="PANTHER" id="PTHR13857:SF45">
    <property type="entry name" value="DNA DC-DU-EDITING ENZYME APOBEC-3F"/>
    <property type="match status" value="1"/>
</dbReference>
<dbReference type="PANTHER" id="PTHR13857">
    <property type="entry name" value="MRNA EDITING ENZYME"/>
    <property type="match status" value="1"/>
</dbReference>
<evidence type="ECO:0000313" key="7">
    <source>
        <dbReference type="EMBL" id="KAF6493547.1"/>
    </source>
</evidence>
<evidence type="ECO:0000259" key="6">
    <source>
        <dbReference type="PROSITE" id="PS51747"/>
    </source>
</evidence>
<gene>
    <name evidence="7" type="ORF">HJG63_000835</name>
</gene>
<keyword evidence="3" id="KW-0479">Metal-binding</keyword>
<dbReference type="GO" id="GO:0003723">
    <property type="term" value="F:RNA binding"/>
    <property type="evidence" value="ECO:0007669"/>
    <property type="project" value="TreeGrafter"/>
</dbReference>
<dbReference type="Pfam" id="PF18772">
    <property type="entry name" value="APOBEC2"/>
    <property type="match status" value="2"/>
</dbReference>
<accession>A0A7J8J9M9</accession>
<dbReference type="AlphaFoldDB" id="A0A7J8J9M9"/>
<dbReference type="GO" id="GO:0051607">
    <property type="term" value="P:defense response to virus"/>
    <property type="evidence" value="ECO:0007669"/>
    <property type="project" value="TreeGrafter"/>
</dbReference>
<dbReference type="GO" id="GO:0005634">
    <property type="term" value="C:nucleus"/>
    <property type="evidence" value="ECO:0007669"/>
    <property type="project" value="TreeGrafter"/>
</dbReference>
<evidence type="ECO:0000256" key="3">
    <source>
        <dbReference type="ARBA" id="ARBA00022723"/>
    </source>
</evidence>
<proteinExistence type="inferred from homology"/>
<evidence type="ECO:0000256" key="1">
    <source>
        <dbReference type="ARBA" id="ARBA00001947"/>
    </source>
</evidence>
<dbReference type="PROSITE" id="PS51747">
    <property type="entry name" value="CYT_DCMP_DEAMINASES_2"/>
    <property type="match status" value="2"/>
</dbReference>
<reference evidence="7 8" key="1">
    <citation type="journal article" date="2020" name="Nature">
        <title>Six reference-quality genomes reveal evolution of bat adaptations.</title>
        <authorList>
            <person name="Jebb D."/>
            <person name="Huang Z."/>
            <person name="Pippel M."/>
            <person name="Hughes G.M."/>
            <person name="Lavrichenko K."/>
            <person name="Devanna P."/>
            <person name="Winkler S."/>
            <person name="Jermiin L.S."/>
            <person name="Skirmuntt E.C."/>
            <person name="Katzourakis A."/>
            <person name="Burkitt-Gray L."/>
            <person name="Ray D.A."/>
            <person name="Sullivan K.A.M."/>
            <person name="Roscito J.G."/>
            <person name="Kirilenko B.M."/>
            <person name="Davalos L.M."/>
            <person name="Corthals A.P."/>
            <person name="Power M.L."/>
            <person name="Jones G."/>
            <person name="Ransome R.D."/>
            <person name="Dechmann D.K.N."/>
            <person name="Locatelli A.G."/>
            <person name="Puechmaille S.J."/>
            <person name="Fedrigo O."/>
            <person name="Jarvis E.D."/>
            <person name="Hiller M."/>
            <person name="Vernes S.C."/>
            <person name="Myers E.W."/>
            <person name="Teeling E.C."/>
        </authorList>
    </citation>
    <scope>NUCLEOTIDE SEQUENCE [LARGE SCALE GENOMIC DNA]</scope>
    <source>
        <strain evidence="7">MRouAeg1</strain>
        <tissue evidence="7">Muscle</tissue>
    </source>
</reference>
<feature type="domain" description="CMP/dCMP-type deaminase" evidence="6">
    <location>
        <begin position="210"/>
        <end position="331"/>
    </location>
</feature>
<name>A0A7J8J9M9_ROUAE</name>
<dbReference type="InterPro" id="IPR016193">
    <property type="entry name" value="Cytidine_deaminase-like"/>
</dbReference>
<dbReference type="Proteomes" id="UP000593571">
    <property type="component" value="Unassembled WGS sequence"/>
</dbReference>
<organism evidence="7 8">
    <name type="scientific">Rousettus aegyptiacus</name>
    <name type="common">Egyptian fruit bat</name>
    <name type="synonym">Pteropus aegyptiacus</name>
    <dbReference type="NCBI Taxonomy" id="9407"/>
    <lineage>
        <taxon>Eukaryota</taxon>
        <taxon>Metazoa</taxon>
        <taxon>Chordata</taxon>
        <taxon>Craniata</taxon>
        <taxon>Vertebrata</taxon>
        <taxon>Euteleostomi</taxon>
        <taxon>Mammalia</taxon>
        <taxon>Eutheria</taxon>
        <taxon>Laurasiatheria</taxon>
        <taxon>Chiroptera</taxon>
        <taxon>Yinpterochiroptera</taxon>
        <taxon>Pteropodoidea</taxon>
        <taxon>Pteropodidae</taxon>
        <taxon>Rousettinae</taxon>
        <taxon>Rousettus</taxon>
    </lineage>
</organism>
<protein>
    <recommendedName>
        <fullName evidence="6">CMP/dCMP-type deaminase domain-containing protein</fullName>
    </recommendedName>
</protein>
<feature type="domain" description="CMP/dCMP-type deaminase" evidence="6">
    <location>
        <begin position="33"/>
        <end position="152"/>
    </location>
</feature>
<keyword evidence="5" id="KW-0862">Zinc</keyword>
<evidence type="ECO:0000313" key="8">
    <source>
        <dbReference type="Proteomes" id="UP000593571"/>
    </source>
</evidence>
<dbReference type="GO" id="GO:0070383">
    <property type="term" value="P:DNA cytosine deamination"/>
    <property type="evidence" value="ECO:0007669"/>
    <property type="project" value="TreeGrafter"/>
</dbReference>
<keyword evidence="8" id="KW-1185">Reference proteome</keyword>
<dbReference type="EMBL" id="JACASE010000002">
    <property type="protein sequence ID" value="KAF6493547.1"/>
    <property type="molecule type" value="Genomic_DNA"/>
</dbReference>
<dbReference type="GO" id="GO:0045869">
    <property type="term" value="P:negative regulation of single stranded viral RNA replication via double stranded DNA intermediate"/>
    <property type="evidence" value="ECO:0007669"/>
    <property type="project" value="TreeGrafter"/>
</dbReference>
<dbReference type="InterPro" id="IPR016192">
    <property type="entry name" value="APOBEC/CMP_deaminase_Zn-bd"/>
</dbReference>
<evidence type="ECO:0000256" key="4">
    <source>
        <dbReference type="ARBA" id="ARBA00022801"/>
    </source>
</evidence>
<comment type="similarity">
    <text evidence="2">Belongs to the cytidine and deoxycytidylate deaminase family.</text>
</comment>
<dbReference type="PROSITE" id="PS00903">
    <property type="entry name" value="CYT_DCMP_DEAMINASES_1"/>
    <property type="match status" value="2"/>
</dbReference>
<dbReference type="InterPro" id="IPR050610">
    <property type="entry name" value="APOBEC_Cyt_Deaminase"/>
</dbReference>
<dbReference type="Gene3D" id="3.40.140.10">
    <property type="entry name" value="Cytidine Deaminase, domain 2"/>
    <property type="match status" value="2"/>
</dbReference>
<dbReference type="CDD" id="cd01283">
    <property type="entry name" value="cytidine_deaminase"/>
    <property type="match status" value="2"/>
</dbReference>
<keyword evidence="4" id="KW-0378">Hydrolase</keyword>
<evidence type="ECO:0000256" key="2">
    <source>
        <dbReference type="ARBA" id="ARBA00006576"/>
    </source>
</evidence>
<dbReference type="GO" id="GO:0000932">
    <property type="term" value="C:P-body"/>
    <property type="evidence" value="ECO:0007669"/>
    <property type="project" value="TreeGrafter"/>
</dbReference>
<dbReference type="SUPFAM" id="SSF53927">
    <property type="entry name" value="Cytidine deaminase-like"/>
    <property type="match status" value="2"/>
</dbReference>
<dbReference type="GO" id="GO:0016554">
    <property type="term" value="P:cytidine to uridine editing"/>
    <property type="evidence" value="ECO:0007669"/>
    <property type="project" value="TreeGrafter"/>
</dbReference>
<comment type="cofactor">
    <cofactor evidence="1">
        <name>Zn(2+)</name>
        <dbReference type="ChEBI" id="CHEBI:29105"/>
    </cofactor>
</comment>